<protein>
    <submittedName>
        <fullName evidence="1">Exopolyphosphatase MgpA</fullName>
    </submittedName>
</protein>
<gene>
    <name evidence="1" type="ORF">UV02_C0032G0005</name>
</gene>
<evidence type="ECO:0000313" key="1">
    <source>
        <dbReference type="EMBL" id="KKS41126.1"/>
    </source>
</evidence>
<dbReference type="Proteomes" id="UP000034516">
    <property type="component" value="Unassembled WGS sequence"/>
</dbReference>
<dbReference type="Gene3D" id="3.90.1640.10">
    <property type="entry name" value="inorganic pyrophosphatase (n-terminal core)"/>
    <property type="match status" value="1"/>
</dbReference>
<dbReference type="InterPro" id="IPR051319">
    <property type="entry name" value="Oligoribo/pAp-PDE_c-di-AMP_PDE"/>
</dbReference>
<name>A0A0G1B464_9BACT</name>
<reference evidence="1 2" key="1">
    <citation type="journal article" date="2015" name="Nature">
        <title>rRNA introns, odd ribosomes, and small enigmatic genomes across a large radiation of phyla.</title>
        <authorList>
            <person name="Brown C.T."/>
            <person name="Hug L.A."/>
            <person name="Thomas B.C."/>
            <person name="Sharon I."/>
            <person name="Castelle C.J."/>
            <person name="Singh A."/>
            <person name="Wilkins M.J."/>
            <person name="Williams K.H."/>
            <person name="Banfield J.F."/>
        </authorList>
    </citation>
    <scope>NUCLEOTIDE SEQUENCE [LARGE SCALE GENOMIC DNA]</scope>
</reference>
<dbReference type="PANTHER" id="PTHR47618">
    <property type="entry name" value="BIFUNCTIONAL OLIGORIBONUCLEASE AND PAP PHOSPHATASE NRNA"/>
    <property type="match status" value="1"/>
</dbReference>
<comment type="caution">
    <text evidence="1">The sequence shown here is derived from an EMBL/GenBank/DDBJ whole genome shotgun (WGS) entry which is preliminary data.</text>
</comment>
<proteinExistence type="predicted"/>
<dbReference type="PANTHER" id="PTHR47618:SF1">
    <property type="entry name" value="BIFUNCTIONAL OLIGORIBONUCLEASE AND PAP PHOSPHATASE NRNA"/>
    <property type="match status" value="1"/>
</dbReference>
<dbReference type="EMBL" id="LCCW01000032">
    <property type="protein sequence ID" value="KKS41126.1"/>
    <property type="molecule type" value="Genomic_DNA"/>
</dbReference>
<dbReference type="Gene3D" id="3.10.310.30">
    <property type="match status" value="1"/>
</dbReference>
<evidence type="ECO:0000313" key="2">
    <source>
        <dbReference type="Proteomes" id="UP000034516"/>
    </source>
</evidence>
<dbReference type="AlphaFoldDB" id="A0A0G1B464"/>
<accession>A0A0G1B464</accession>
<sequence>MAGSNQIKSSIDPLKKLIITLNTKNNKIKEFNYDVHGDELKIYITPEKDEFQSGDIVIGGSDYKYDLIFTVGCPDLESLGSPYVNHTDFFFKTTIINIDNNPENEHYGQINHIDLNSPSCSEIIFNLIRTSQPELINNELATSLLAGIIIKTDNFRSPAITPECLYAASYLIKLGADQASLINNLNKNKSLTALNLWGRVLARLKQDSHYKLAWSLVSQTDFQKSGGSIEDLDGVVSELILHSPLIQTTVLLYEMPSGQTGVTVYTTPNHNALDLTGHWQGTGSKNKARFCLPETKLITAEQIIINQLREIIKPLH</sequence>
<organism evidence="1 2">
    <name type="scientific">Candidatus Kuenenbacteria bacterium GW2011_GWA2_42_15</name>
    <dbReference type="NCBI Taxonomy" id="1618677"/>
    <lineage>
        <taxon>Bacteria</taxon>
        <taxon>Candidatus Kueneniibacteriota</taxon>
    </lineage>
</organism>
<dbReference type="SUPFAM" id="SSF64182">
    <property type="entry name" value="DHH phosphoesterases"/>
    <property type="match status" value="1"/>
</dbReference>
<dbReference type="InterPro" id="IPR038763">
    <property type="entry name" value="DHH_sf"/>
</dbReference>